<dbReference type="InterPro" id="IPR052181">
    <property type="entry name" value="5hmC_binding"/>
</dbReference>
<feature type="region of interest" description="Disordered" evidence="5">
    <location>
        <begin position="23"/>
        <end position="62"/>
    </location>
</feature>
<dbReference type="Pfam" id="PF01878">
    <property type="entry name" value="EVE"/>
    <property type="match status" value="1"/>
</dbReference>
<protein>
    <recommendedName>
        <fullName evidence="2">Thymocyte nuclear protein 1</fullName>
    </recommendedName>
</protein>
<dbReference type="OrthoDB" id="41445at2759"/>
<keyword evidence="3" id="KW-0597">Phosphoprotein</keyword>
<evidence type="ECO:0000256" key="1">
    <source>
        <dbReference type="ARBA" id="ARBA00004123"/>
    </source>
</evidence>
<dbReference type="Proteomes" id="UP000094385">
    <property type="component" value="Unassembled WGS sequence"/>
</dbReference>
<evidence type="ECO:0000313" key="8">
    <source>
        <dbReference type="Proteomes" id="UP000094385"/>
    </source>
</evidence>
<evidence type="ECO:0000256" key="3">
    <source>
        <dbReference type="ARBA" id="ARBA00022553"/>
    </source>
</evidence>
<evidence type="ECO:0000259" key="6">
    <source>
        <dbReference type="Pfam" id="PF01878"/>
    </source>
</evidence>
<dbReference type="FunFam" id="3.10.590.10:FF:000003">
    <property type="entry name" value="Thymocyte nuclear protein 1"/>
    <property type="match status" value="1"/>
</dbReference>
<accession>A0A1E3QD48</accession>
<dbReference type="PANTHER" id="PTHR14087:SF7">
    <property type="entry name" value="THYMOCYTE NUCLEAR PROTEIN 1"/>
    <property type="match status" value="1"/>
</dbReference>
<dbReference type="PANTHER" id="PTHR14087">
    <property type="entry name" value="THYMOCYTE NUCLEAR PROTEIN 1"/>
    <property type="match status" value="1"/>
</dbReference>
<dbReference type="STRING" id="675824.A0A1E3QD48"/>
<dbReference type="Gene3D" id="3.10.590.10">
    <property type="entry name" value="ph1033 like domains"/>
    <property type="match status" value="1"/>
</dbReference>
<sequence length="237" mass="27016">MVAKRSSRSAALTAVSATLTKEAKTANLARKRTRRETVPKLLSTTDSQQHEQEPTNEGSENSYWLFKAEPESRIVDGVDVRFSFDDLSREGQASWDGVRNYEARNCMKRMKVGDFGFFYHSNCKTPGIVGILKVCKEAYIDHTAFDPKHPYYDPKSDKEKPKWFMVDVEYVRPLKRLIGLHELKAHLAKYSSKSPLSDMALMRKSRLSVSPVKESEWSFILELADKEVEGDASLESK</sequence>
<name>A0A1E3QD48_LIPST</name>
<evidence type="ECO:0000256" key="5">
    <source>
        <dbReference type="SAM" id="MobiDB-lite"/>
    </source>
</evidence>
<dbReference type="SUPFAM" id="SSF88697">
    <property type="entry name" value="PUA domain-like"/>
    <property type="match status" value="1"/>
</dbReference>
<comment type="subcellular location">
    <subcellularLocation>
        <location evidence="1">Nucleus</location>
    </subcellularLocation>
</comment>
<dbReference type="InterPro" id="IPR002740">
    <property type="entry name" value="EVE_domain"/>
</dbReference>
<dbReference type="GO" id="GO:0005634">
    <property type="term" value="C:nucleus"/>
    <property type="evidence" value="ECO:0007669"/>
    <property type="project" value="UniProtKB-SubCell"/>
</dbReference>
<keyword evidence="8" id="KW-1185">Reference proteome</keyword>
<organism evidence="7 8">
    <name type="scientific">Lipomyces starkeyi NRRL Y-11557</name>
    <dbReference type="NCBI Taxonomy" id="675824"/>
    <lineage>
        <taxon>Eukaryota</taxon>
        <taxon>Fungi</taxon>
        <taxon>Dikarya</taxon>
        <taxon>Ascomycota</taxon>
        <taxon>Saccharomycotina</taxon>
        <taxon>Lipomycetes</taxon>
        <taxon>Lipomycetales</taxon>
        <taxon>Lipomycetaceae</taxon>
        <taxon>Lipomyces</taxon>
    </lineage>
</organism>
<keyword evidence="4" id="KW-0539">Nucleus</keyword>
<feature type="domain" description="EVE" evidence="6">
    <location>
        <begin position="63"/>
        <end position="223"/>
    </location>
</feature>
<dbReference type="AlphaFoldDB" id="A0A1E3QD48"/>
<evidence type="ECO:0000256" key="2">
    <source>
        <dbReference type="ARBA" id="ARBA00014654"/>
    </source>
</evidence>
<reference evidence="7 8" key="1">
    <citation type="journal article" date="2016" name="Proc. Natl. Acad. Sci. U.S.A.">
        <title>Comparative genomics of biotechnologically important yeasts.</title>
        <authorList>
            <person name="Riley R."/>
            <person name="Haridas S."/>
            <person name="Wolfe K.H."/>
            <person name="Lopes M.R."/>
            <person name="Hittinger C.T."/>
            <person name="Goeker M."/>
            <person name="Salamov A.A."/>
            <person name="Wisecaver J.H."/>
            <person name="Long T.M."/>
            <person name="Calvey C.H."/>
            <person name="Aerts A.L."/>
            <person name="Barry K.W."/>
            <person name="Choi C."/>
            <person name="Clum A."/>
            <person name="Coughlan A.Y."/>
            <person name="Deshpande S."/>
            <person name="Douglass A.P."/>
            <person name="Hanson S.J."/>
            <person name="Klenk H.-P."/>
            <person name="LaButti K.M."/>
            <person name="Lapidus A."/>
            <person name="Lindquist E.A."/>
            <person name="Lipzen A.M."/>
            <person name="Meier-Kolthoff J.P."/>
            <person name="Ohm R.A."/>
            <person name="Otillar R.P."/>
            <person name="Pangilinan J.L."/>
            <person name="Peng Y."/>
            <person name="Rokas A."/>
            <person name="Rosa C.A."/>
            <person name="Scheuner C."/>
            <person name="Sibirny A.A."/>
            <person name="Slot J.C."/>
            <person name="Stielow J.B."/>
            <person name="Sun H."/>
            <person name="Kurtzman C.P."/>
            <person name="Blackwell M."/>
            <person name="Grigoriev I.V."/>
            <person name="Jeffries T.W."/>
        </authorList>
    </citation>
    <scope>NUCLEOTIDE SEQUENCE [LARGE SCALE GENOMIC DNA]</scope>
    <source>
        <strain evidence="7 8">NRRL Y-11557</strain>
    </source>
</reference>
<dbReference type="EMBL" id="KV454290">
    <property type="protein sequence ID" value="ODQ75518.1"/>
    <property type="molecule type" value="Genomic_DNA"/>
</dbReference>
<dbReference type="InterPro" id="IPR015947">
    <property type="entry name" value="PUA-like_sf"/>
</dbReference>
<gene>
    <name evidence="7" type="ORF">LIPSTDRAFT_964</name>
</gene>
<evidence type="ECO:0000256" key="4">
    <source>
        <dbReference type="ARBA" id="ARBA00023242"/>
    </source>
</evidence>
<dbReference type="InterPro" id="IPR047197">
    <property type="entry name" value="THYN1-like_EVE"/>
</dbReference>
<evidence type="ECO:0000313" key="7">
    <source>
        <dbReference type="EMBL" id="ODQ75518.1"/>
    </source>
</evidence>
<proteinExistence type="predicted"/>
<dbReference type="CDD" id="cd21133">
    <property type="entry name" value="EVE"/>
    <property type="match status" value="1"/>
</dbReference>